<feature type="transmembrane region" description="Helical" evidence="11">
    <location>
        <begin position="20"/>
        <end position="42"/>
    </location>
</feature>
<keyword evidence="3 11" id="KW-0812">Transmembrane</keyword>
<proteinExistence type="inferred from homology"/>
<dbReference type="GO" id="GO:0006612">
    <property type="term" value="P:protein targeting to membrane"/>
    <property type="evidence" value="ECO:0007669"/>
    <property type="project" value="TreeGrafter"/>
</dbReference>
<dbReference type="GO" id="GO:0005783">
    <property type="term" value="C:endoplasmic reticulum"/>
    <property type="evidence" value="ECO:0007669"/>
    <property type="project" value="TreeGrafter"/>
</dbReference>
<dbReference type="Pfam" id="PF01529">
    <property type="entry name" value="DHHC"/>
    <property type="match status" value="1"/>
</dbReference>
<feature type="domain" description="Palmitoyltransferase DHHC" evidence="13">
    <location>
        <begin position="165"/>
        <end position="294"/>
    </location>
</feature>
<keyword evidence="7" id="KW-0449">Lipoprotein</keyword>
<keyword evidence="4 11" id="KW-1133">Transmembrane helix</keyword>
<comment type="caution">
    <text evidence="14">The sequence shown here is derived from an EMBL/GenBank/DDBJ whole genome shotgun (WGS) entry which is preliminary data.</text>
</comment>
<evidence type="ECO:0000313" key="14">
    <source>
        <dbReference type="EMBL" id="CAG8899753.1"/>
    </source>
</evidence>
<dbReference type="GO" id="GO:0016020">
    <property type="term" value="C:membrane"/>
    <property type="evidence" value="ECO:0007669"/>
    <property type="project" value="UniProtKB-SubCell"/>
</dbReference>
<dbReference type="GO" id="GO:0005794">
    <property type="term" value="C:Golgi apparatus"/>
    <property type="evidence" value="ECO:0007669"/>
    <property type="project" value="TreeGrafter"/>
</dbReference>
<evidence type="ECO:0000256" key="10">
    <source>
        <dbReference type="ARBA" id="ARBA00048048"/>
    </source>
</evidence>
<reference evidence="14" key="1">
    <citation type="submission" date="2021-07" db="EMBL/GenBank/DDBJ databases">
        <authorList>
            <person name="Branca A.L. A."/>
        </authorList>
    </citation>
    <scope>NUCLEOTIDE SEQUENCE</scope>
</reference>
<comment type="catalytic activity">
    <reaction evidence="10 11">
        <text>L-cysteinyl-[protein] + hexadecanoyl-CoA = S-hexadecanoyl-L-cysteinyl-[protein] + CoA</text>
        <dbReference type="Rhea" id="RHEA:36683"/>
        <dbReference type="Rhea" id="RHEA-COMP:10131"/>
        <dbReference type="Rhea" id="RHEA-COMP:11032"/>
        <dbReference type="ChEBI" id="CHEBI:29950"/>
        <dbReference type="ChEBI" id="CHEBI:57287"/>
        <dbReference type="ChEBI" id="CHEBI:57379"/>
        <dbReference type="ChEBI" id="CHEBI:74151"/>
        <dbReference type="EC" id="2.3.1.225"/>
    </reaction>
</comment>
<dbReference type="Proteomes" id="UP001154252">
    <property type="component" value="Unassembled WGS sequence"/>
</dbReference>
<evidence type="ECO:0000313" key="15">
    <source>
        <dbReference type="Proteomes" id="UP001154252"/>
    </source>
</evidence>
<keyword evidence="5 11" id="KW-0472">Membrane</keyword>
<dbReference type="EMBL" id="CAJVRC010000866">
    <property type="protein sequence ID" value="CAG8899753.1"/>
    <property type="molecule type" value="Genomic_DNA"/>
</dbReference>
<dbReference type="AlphaFoldDB" id="A0A9W4P5X7"/>
<keyword evidence="8 11" id="KW-0012">Acyltransferase</keyword>
<protein>
    <recommendedName>
        <fullName evidence="11">Palmitoyltransferase</fullName>
        <ecNumber evidence="11">2.3.1.225</ecNumber>
    </recommendedName>
</protein>
<keyword evidence="6" id="KW-0564">Palmitate</keyword>
<feature type="region of interest" description="Disordered" evidence="12">
    <location>
        <begin position="415"/>
        <end position="447"/>
    </location>
</feature>
<evidence type="ECO:0000256" key="4">
    <source>
        <dbReference type="ARBA" id="ARBA00022989"/>
    </source>
</evidence>
<keyword evidence="15" id="KW-1185">Reference proteome</keyword>
<dbReference type="PANTHER" id="PTHR22883">
    <property type="entry name" value="ZINC FINGER DHHC DOMAIN CONTAINING PROTEIN"/>
    <property type="match status" value="1"/>
</dbReference>
<dbReference type="InterPro" id="IPR001594">
    <property type="entry name" value="Palmitoyltrfase_DHHC"/>
</dbReference>
<evidence type="ECO:0000256" key="5">
    <source>
        <dbReference type="ARBA" id="ARBA00023136"/>
    </source>
</evidence>
<comment type="similarity">
    <text evidence="9">Belongs to the DHHC palmitoyltransferase family. PFA5 subfamily.</text>
</comment>
<evidence type="ECO:0000256" key="8">
    <source>
        <dbReference type="ARBA" id="ARBA00023315"/>
    </source>
</evidence>
<dbReference type="PROSITE" id="PS50216">
    <property type="entry name" value="DHHC"/>
    <property type="match status" value="1"/>
</dbReference>
<dbReference type="InterPro" id="IPR039859">
    <property type="entry name" value="PFA4/ZDH16/20/ERF2-like"/>
</dbReference>
<dbReference type="GO" id="GO:0019706">
    <property type="term" value="F:protein-cysteine S-palmitoyltransferase activity"/>
    <property type="evidence" value="ECO:0007669"/>
    <property type="project" value="UniProtKB-EC"/>
</dbReference>
<accession>A0A9W4P5X7</accession>
<evidence type="ECO:0000256" key="9">
    <source>
        <dbReference type="ARBA" id="ARBA00038298"/>
    </source>
</evidence>
<name>A0A9W4P5X7_9EURO</name>
<feature type="region of interest" description="Disordered" evidence="12">
    <location>
        <begin position="100"/>
        <end position="136"/>
    </location>
</feature>
<sequence length="447" mass="49900">MASPAQKRANVVVSRLIPPVLLGAVIYASYAVTKPLCIDYLIHPLPSYNRGPRVGAGAAIIAIYYVLLIPMVISYLQLYYQVLWNPGYLPLGEQRVADDEKAMQSKRRHGKKRTRGPDPEKTNQADADVERDSNSTAVGTAVQSDFGLESFYTKDVFVCQTDGRPLWCTTCCQYKTDRAHHCREVGRCVQKMDHYCPWVGGVVSETSFKFFIQFVAYTCIFCTFALIVSAYFTAEIRRQVRLPRTTMSTRRLLVINLSTRPEESGLFGLFTAGMTLSSVQMGIFNITTIENLNRRTAVWTLAIRVPEYLLDRLWAAESPWAPTFRMVSYPLQSPSSPTQPQTTNPSSGERHVFAILHTLPGENPFDLGSPLKNLQQVMGYTVFDWLLPIKHSPCADHSSMESHFALGPVVARLRQEAGLAPPPENGAAVPRSPHSGQSHQEKSPSEQ</sequence>
<evidence type="ECO:0000259" key="13">
    <source>
        <dbReference type="Pfam" id="PF01529"/>
    </source>
</evidence>
<evidence type="ECO:0000256" key="3">
    <source>
        <dbReference type="ARBA" id="ARBA00022692"/>
    </source>
</evidence>
<feature type="transmembrane region" description="Helical" evidence="11">
    <location>
        <begin position="210"/>
        <end position="234"/>
    </location>
</feature>
<dbReference type="PANTHER" id="PTHR22883:SF23">
    <property type="entry name" value="PALMITOYLTRANSFERASE ZDHHC6"/>
    <property type="match status" value="1"/>
</dbReference>
<evidence type="ECO:0000256" key="11">
    <source>
        <dbReference type="RuleBase" id="RU079119"/>
    </source>
</evidence>
<dbReference type="OrthoDB" id="331948at2759"/>
<dbReference type="EC" id="2.3.1.225" evidence="11"/>
<feature type="compositionally biased region" description="Basic residues" evidence="12">
    <location>
        <begin position="104"/>
        <end position="114"/>
    </location>
</feature>
<comment type="domain">
    <text evidence="11">The DHHC domain is required for palmitoyltransferase activity.</text>
</comment>
<gene>
    <name evidence="14" type="ORF">PEGY_LOCUS5864</name>
</gene>
<organism evidence="14 15">
    <name type="scientific">Penicillium egyptiacum</name>
    <dbReference type="NCBI Taxonomy" id="1303716"/>
    <lineage>
        <taxon>Eukaryota</taxon>
        <taxon>Fungi</taxon>
        <taxon>Dikarya</taxon>
        <taxon>Ascomycota</taxon>
        <taxon>Pezizomycotina</taxon>
        <taxon>Eurotiomycetes</taxon>
        <taxon>Eurotiomycetidae</taxon>
        <taxon>Eurotiales</taxon>
        <taxon>Aspergillaceae</taxon>
        <taxon>Penicillium</taxon>
    </lineage>
</organism>
<evidence type="ECO:0000256" key="6">
    <source>
        <dbReference type="ARBA" id="ARBA00023139"/>
    </source>
</evidence>
<feature type="compositionally biased region" description="Basic and acidic residues" evidence="12">
    <location>
        <begin position="115"/>
        <end position="133"/>
    </location>
</feature>
<evidence type="ECO:0000256" key="2">
    <source>
        <dbReference type="ARBA" id="ARBA00022679"/>
    </source>
</evidence>
<evidence type="ECO:0000256" key="12">
    <source>
        <dbReference type="SAM" id="MobiDB-lite"/>
    </source>
</evidence>
<keyword evidence="2 11" id="KW-0808">Transferase</keyword>
<evidence type="ECO:0000256" key="1">
    <source>
        <dbReference type="ARBA" id="ARBA00004141"/>
    </source>
</evidence>
<comment type="subcellular location">
    <subcellularLocation>
        <location evidence="1">Membrane</location>
        <topology evidence="1">Multi-pass membrane protein</topology>
    </subcellularLocation>
</comment>
<feature type="transmembrane region" description="Helical" evidence="11">
    <location>
        <begin position="54"/>
        <end position="80"/>
    </location>
</feature>
<evidence type="ECO:0000256" key="7">
    <source>
        <dbReference type="ARBA" id="ARBA00023288"/>
    </source>
</evidence>